<dbReference type="EMBL" id="MFKH01000006">
    <property type="protein sequence ID" value="OGG37638.1"/>
    <property type="molecule type" value="Genomic_DNA"/>
</dbReference>
<dbReference type="Gene3D" id="1.10.10.10">
    <property type="entry name" value="Winged helix-like DNA-binding domain superfamily/Winged helix DNA-binding domain"/>
    <property type="match status" value="2"/>
</dbReference>
<dbReference type="InterPro" id="IPR005234">
    <property type="entry name" value="ScpB_csome_segregation"/>
</dbReference>
<evidence type="ECO:0000256" key="3">
    <source>
        <dbReference type="ARBA" id="ARBA00022829"/>
    </source>
</evidence>
<keyword evidence="1" id="KW-0963">Cytoplasm</keyword>
<dbReference type="Pfam" id="PF04079">
    <property type="entry name" value="SMC_ScpB"/>
    <property type="match status" value="1"/>
</dbReference>
<protein>
    <recommendedName>
        <fullName evidence="7">SMC-Scp complex subunit ScpB</fullName>
    </recommendedName>
</protein>
<evidence type="ECO:0008006" key="7">
    <source>
        <dbReference type="Google" id="ProtNLM"/>
    </source>
</evidence>
<dbReference type="InterPro" id="IPR036388">
    <property type="entry name" value="WH-like_DNA-bd_sf"/>
</dbReference>
<name>A0A1F6BL89_9BACT</name>
<evidence type="ECO:0000313" key="5">
    <source>
        <dbReference type="EMBL" id="OGG37638.1"/>
    </source>
</evidence>
<dbReference type="STRING" id="1798468.A2110_00670"/>
<reference evidence="5 6" key="1">
    <citation type="journal article" date="2016" name="Nat. Commun.">
        <title>Thousands of microbial genomes shed light on interconnected biogeochemical processes in an aquifer system.</title>
        <authorList>
            <person name="Anantharaman K."/>
            <person name="Brown C.T."/>
            <person name="Hug L.A."/>
            <person name="Sharon I."/>
            <person name="Castelle C.J."/>
            <person name="Probst A.J."/>
            <person name="Thomas B.C."/>
            <person name="Singh A."/>
            <person name="Wilkins M.J."/>
            <person name="Karaoz U."/>
            <person name="Brodie E.L."/>
            <person name="Williams K.H."/>
            <person name="Hubbard S.S."/>
            <person name="Banfield J.F."/>
        </authorList>
    </citation>
    <scope>NUCLEOTIDE SEQUENCE [LARGE SCALE GENOMIC DNA]</scope>
</reference>
<sequence>MNRLASLEALLFQYGEPIALKDVSRILKSDEKACEELIAAYGDALQKEDRGLALIKAGNTYQLATKGETSVVTQELVKDAFKEEPTPAVVEVTTLVAYIGPAPKSSIDAVRGVNSTLALRNALMRGFIDREKHKNAYHYFVTTDFLRHLGVKDIAELPDYEKHRKELLTLNS</sequence>
<accession>A0A1F6BL89</accession>
<keyword evidence="4" id="KW-0131">Cell cycle</keyword>
<dbReference type="InterPro" id="IPR036390">
    <property type="entry name" value="WH_DNA-bd_sf"/>
</dbReference>
<dbReference type="SUPFAM" id="SSF46785">
    <property type="entry name" value="Winged helix' DNA-binding domain"/>
    <property type="match status" value="2"/>
</dbReference>
<evidence type="ECO:0000256" key="2">
    <source>
        <dbReference type="ARBA" id="ARBA00022618"/>
    </source>
</evidence>
<dbReference type="AlphaFoldDB" id="A0A1F6BL89"/>
<dbReference type="PANTHER" id="PTHR34298">
    <property type="entry name" value="SEGREGATION AND CONDENSATION PROTEIN B"/>
    <property type="match status" value="1"/>
</dbReference>
<keyword evidence="3" id="KW-0159">Chromosome partition</keyword>
<evidence type="ECO:0000256" key="4">
    <source>
        <dbReference type="ARBA" id="ARBA00023306"/>
    </source>
</evidence>
<evidence type="ECO:0000256" key="1">
    <source>
        <dbReference type="ARBA" id="ARBA00022490"/>
    </source>
</evidence>
<dbReference type="Proteomes" id="UP000176273">
    <property type="component" value="Unassembled WGS sequence"/>
</dbReference>
<gene>
    <name evidence="5" type="ORF">A2110_00670</name>
</gene>
<evidence type="ECO:0000313" key="6">
    <source>
        <dbReference type="Proteomes" id="UP000176273"/>
    </source>
</evidence>
<organism evidence="5 6">
    <name type="scientific">Candidatus Jorgensenbacteria bacterium GWA1_54_12</name>
    <dbReference type="NCBI Taxonomy" id="1798468"/>
    <lineage>
        <taxon>Bacteria</taxon>
        <taxon>Candidatus Joergenseniibacteriota</taxon>
    </lineage>
</organism>
<dbReference type="PANTHER" id="PTHR34298:SF2">
    <property type="entry name" value="SEGREGATION AND CONDENSATION PROTEIN B"/>
    <property type="match status" value="1"/>
</dbReference>
<comment type="caution">
    <text evidence="5">The sequence shown here is derived from an EMBL/GenBank/DDBJ whole genome shotgun (WGS) entry which is preliminary data.</text>
</comment>
<dbReference type="GO" id="GO:0051301">
    <property type="term" value="P:cell division"/>
    <property type="evidence" value="ECO:0007669"/>
    <property type="project" value="UniProtKB-KW"/>
</dbReference>
<dbReference type="GO" id="GO:0051304">
    <property type="term" value="P:chromosome separation"/>
    <property type="evidence" value="ECO:0007669"/>
    <property type="project" value="InterPro"/>
</dbReference>
<keyword evidence="2" id="KW-0132">Cell division</keyword>
<proteinExistence type="predicted"/>